<accession>A0A9D1FIP3</accession>
<comment type="similarity">
    <text evidence="2 11 12">Belongs to the class-I aminoacyl-tRNA synthetase family.</text>
</comment>
<dbReference type="SMART" id="SM01016">
    <property type="entry name" value="Arg_tRNA_synt_N"/>
    <property type="match status" value="1"/>
</dbReference>
<feature type="short sequence motif" description="'HIGH' region" evidence="11">
    <location>
        <begin position="128"/>
        <end position="138"/>
    </location>
</feature>
<comment type="catalytic activity">
    <reaction evidence="10 11">
        <text>tRNA(Arg) + L-arginine + ATP = L-arginyl-tRNA(Arg) + AMP + diphosphate</text>
        <dbReference type="Rhea" id="RHEA:20301"/>
        <dbReference type="Rhea" id="RHEA-COMP:9658"/>
        <dbReference type="Rhea" id="RHEA-COMP:9673"/>
        <dbReference type="ChEBI" id="CHEBI:30616"/>
        <dbReference type="ChEBI" id="CHEBI:32682"/>
        <dbReference type="ChEBI" id="CHEBI:33019"/>
        <dbReference type="ChEBI" id="CHEBI:78442"/>
        <dbReference type="ChEBI" id="CHEBI:78513"/>
        <dbReference type="ChEBI" id="CHEBI:456215"/>
        <dbReference type="EC" id="6.1.1.19"/>
    </reaction>
</comment>
<protein>
    <recommendedName>
        <fullName evidence="11">Arginine--tRNA ligase</fullName>
        <ecNumber evidence="11">6.1.1.19</ecNumber>
    </recommendedName>
    <alternativeName>
        <fullName evidence="11">Arginyl-tRNA synthetase</fullName>
        <shortName evidence="11">ArgRS</shortName>
    </alternativeName>
</protein>
<dbReference type="EMBL" id="DVJQ01000045">
    <property type="protein sequence ID" value="HIS74417.1"/>
    <property type="molecule type" value="Genomic_DNA"/>
</dbReference>
<dbReference type="EC" id="6.1.1.19" evidence="11"/>
<evidence type="ECO:0000259" key="13">
    <source>
        <dbReference type="SMART" id="SM00836"/>
    </source>
</evidence>
<dbReference type="GO" id="GO:0006420">
    <property type="term" value="P:arginyl-tRNA aminoacylation"/>
    <property type="evidence" value="ECO:0007669"/>
    <property type="project" value="UniProtKB-UniRule"/>
</dbReference>
<keyword evidence="4 11" id="KW-0963">Cytoplasm</keyword>
<dbReference type="SUPFAM" id="SSF47323">
    <property type="entry name" value="Anticodon-binding domain of a subclass of class I aminoacyl-tRNA synthetases"/>
    <property type="match status" value="1"/>
</dbReference>
<dbReference type="InterPro" id="IPR005148">
    <property type="entry name" value="Arg-tRNA-synth_N"/>
</dbReference>
<evidence type="ECO:0000256" key="12">
    <source>
        <dbReference type="RuleBase" id="RU363038"/>
    </source>
</evidence>
<evidence type="ECO:0000256" key="3">
    <source>
        <dbReference type="ARBA" id="ARBA00011245"/>
    </source>
</evidence>
<reference evidence="15" key="2">
    <citation type="journal article" date="2021" name="PeerJ">
        <title>Extensive microbial diversity within the chicken gut microbiome revealed by metagenomics and culture.</title>
        <authorList>
            <person name="Gilroy R."/>
            <person name="Ravi A."/>
            <person name="Getino M."/>
            <person name="Pursley I."/>
            <person name="Horton D.L."/>
            <person name="Alikhan N.F."/>
            <person name="Baker D."/>
            <person name="Gharbi K."/>
            <person name="Hall N."/>
            <person name="Watson M."/>
            <person name="Adriaenssens E.M."/>
            <person name="Foster-Nyarko E."/>
            <person name="Jarju S."/>
            <person name="Secka A."/>
            <person name="Antonio M."/>
            <person name="Oren A."/>
            <person name="Chaudhuri R.R."/>
            <person name="La Ragione R."/>
            <person name="Hildebrand F."/>
            <person name="Pallen M.J."/>
        </authorList>
    </citation>
    <scope>NUCLEOTIDE SEQUENCE</scope>
    <source>
        <strain evidence="15">CHK152-2871</strain>
    </source>
</reference>
<dbReference type="Pfam" id="PF03485">
    <property type="entry name" value="Arg_tRNA_synt_N"/>
    <property type="match status" value="1"/>
</dbReference>
<evidence type="ECO:0000256" key="11">
    <source>
        <dbReference type="HAMAP-Rule" id="MF_00123"/>
    </source>
</evidence>
<gene>
    <name evidence="11" type="primary">argS</name>
    <name evidence="15" type="ORF">IAA86_05310</name>
</gene>
<dbReference type="HAMAP" id="MF_00123">
    <property type="entry name" value="Arg_tRNA_synth"/>
    <property type="match status" value="1"/>
</dbReference>
<dbReference type="AlphaFoldDB" id="A0A9D1FIP3"/>
<dbReference type="CDD" id="cd00671">
    <property type="entry name" value="ArgRS_core"/>
    <property type="match status" value="1"/>
</dbReference>
<evidence type="ECO:0000256" key="2">
    <source>
        <dbReference type="ARBA" id="ARBA00005594"/>
    </source>
</evidence>
<feature type="domain" description="DALR anticodon binding" evidence="13">
    <location>
        <begin position="421"/>
        <end position="565"/>
    </location>
</feature>
<dbReference type="Gene3D" id="1.10.730.10">
    <property type="entry name" value="Isoleucyl-tRNA Synthetase, Domain 1"/>
    <property type="match status" value="1"/>
</dbReference>
<comment type="caution">
    <text evidence="15">The sequence shown here is derived from an EMBL/GenBank/DDBJ whole genome shotgun (WGS) entry which is preliminary data.</text>
</comment>
<dbReference type="InterPro" id="IPR008909">
    <property type="entry name" value="DALR_anticod-bd"/>
</dbReference>
<dbReference type="PROSITE" id="PS00178">
    <property type="entry name" value="AA_TRNA_LIGASE_I"/>
    <property type="match status" value="1"/>
</dbReference>
<dbReference type="SUPFAM" id="SSF55190">
    <property type="entry name" value="Arginyl-tRNA synthetase (ArgRS), N-terminal 'additional' domain"/>
    <property type="match status" value="1"/>
</dbReference>
<evidence type="ECO:0000256" key="4">
    <source>
        <dbReference type="ARBA" id="ARBA00022490"/>
    </source>
</evidence>
<reference evidence="15" key="1">
    <citation type="submission" date="2020-10" db="EMBL/GenBank/DDBJ databases">
        <authorList>
            <person name="Gilroy R."/>
        </authorList>
    </citation>
    <scope>NUCLEOTIDE SEQUENCE</scope>
    <source>
        <strain evidence="15">CHK152-2871</strain>
    </source>
</reference>
<keyword evidence="5 11" id="KW-0436">Ligase</keyword>
<dbReference type="GO" id="GO:0005737">
    <property type="term" value="C:cytoplasm"/>
    <property type="evidence" value="ECO:0007669"/>
    <property type="project" value="UniProtKB-SubCell"/>
</dbReference>
<dbReference type="Gene3D" id="3.40.50.620">
    <property type="entry name" value="HUPs"/>
    <property type="match status" value="1"/>
</dbReference>
<evidence type="ECO:0000256" key="7">
    <source>
        <dbReference type="ARBA" id="ARBA00022840"/>
    </source>
</evidence>
<name>A0A9D1FIP3_9BACT</name>
<comment type="subunit">
    <text evidence="3 11">Monomer.</text>
</comment>
<keyword evidence="9 11" id="KW-0030">Aminoacyl-tRNA synthetase</keyword>
<dbReference type="InterPro" id="IPR035684">
    <property type="entry name" value="ArgRS_core"/>
</dbReference>
<dbReference type="InterPro" id="IPR014729">
    <property type="entry name" value="Rossmann-like_a/b/a_fold"/>
</dbReference>
<evidence type="ECO:0000256" key="6">
    <source>
        <dbReference type="ARBA" id="ARBA00022741"/>
    </source>
</evidence>
<dbReference type="InterPro" id="IPR036695">
    <property type="entry name" value="Arg-tRNA-synth_N_sf"/>
</dbReference>
<dbReference type="GO" id="GO:0005524">
    <property type="term" value="F:ATP binding"/>
    <property type="evidence" value="ECO:0007669"/>
    <property type="project" value="UniProtKB-UniRule"/>
</dbReference>
<dbReference type="Gene3D" id="3.30.1360.70">
    <property type="entry name" value="Arginyl tRNA synthetase N-terminal domain"/>
    <property type="match status" value="1"/>
</dbReference>
<comment type="subcellular location">
    <subcellularLocation>
        <location evidence="1 11">Cytoplasm</location>
    </subcellularLocation>
</comment>
<dbReference type="InterPro" id="IPR009080">
    <property type="entry name" value="tRNAsynth_Ia_anticodon-bd"/>
</dbReference>
<dbReference type="Pfam" id="PF05746">
    <property type="entry name" value="DALR_1"/>
    <property type="match status" value="1"/>
</dbReference>
<evidence type="ECO:0000313" key="16">
    <source>
        <dbReference type="Proteomes" id="UP000886865"/>
    </source>
</evidence>
<dbReference type="SMART" id="SM00836">
    <property type="entry name" value="DALR_1"/>
    <property type="match status" value="1"/>
</dbReference>
<dbReference type="SUPFAM" id="SSF52374">
    <property type="entry name" value="Nucleotidylyl transferase"/>
    <property type="match status" value="1"/>
</dbReference>
<evidence type="ECO:0000259" key="14">
    <source>
        <dbReference type="SMART" id="SM01016"/>
    </source>
</evidence>
<dbReference type="InterPro" id="IPR001278">
    <property type="entry name" value="Arg-tRNA-ligase"/>
</dbReference>
<evidence type="ECO:0000256" key="10">
    <source>
        <dbReference type="ARBA" id="ARBA00049339"/>
    </source>
</evidence>
<dbReference type="PRINTS" id="PR01038">
    <property type="entry name" value="TRNASYNTHARG"/>
</dbReference>
<evidence type="ECO:0000256" key="9">
    <source>
        <dbReference type="ARBA" id="ARBA00023146"/>
    </source>
</evidence>
<dbReference type="PANTHER" id="PTHR11956:SF5">
    <property type="entry name" value="ARGININE--TRNA LIGASE, CYTOPLASMIC"/>
    <property type="match status" value="1"/>
</dbReference>
<dbReference type="PANTHER" id="PTHR11956">
    <property type="entry name" value="ARGINYL-TRNA SYNTHETASE"/>
    <property type="match status" value="1"/>
</dbReference>
<evidence type="ECO:0000313" key="15">
    <source>
        <dbReference type="EMBL" id="HIS74417.1"/>
    </source>
</evidence>
<dbReference type="Proteomes" id="UP000886865">
    <property type="component" value="Unassembled WGS sequence"/>
</dbReference>
<dbReference type="NCBIfam" id="TIGR00456">
    <property type="entry name" value="argS"/>
    <property type="match status" value="1"/>
</dbReference>
<keyword evidence="8 11" id="KW-0648">Protein biosynthesis</keyword>
<proteinExistence type="inferred from homology"/>
<dbReference type="InterPro" id="IPR001412">
    <property type="entry name" value="aa-tRNA-synth_I_CS"/>
</dbReference>
<evidence type="ECO:0000256" key="5">
    <source>
        <dbReference type="ARBA" id="ARBA00022598"/>
    </source>
</evidence>
<dbReference type="GO" id="GO:0004814">
    <property type="term" value="F:arginine-tRNA ligase activity"/>
    <property type="evidence" value="ECO:0007669"/>
    <property type="project" value="UniProtKB-UniRule"/>
</dbReference>
<organism evidence="15 16">
    <name type="scientific">Candidatus Galligastranaerophilus intestinavium</name>
    <dbReference type="NCBI Taxonomy" id="2840836"/>
    <lineage>
        <taxon>Bacteria</taxon>
        <taxon>Candidatus Galligastranaerophilus</taxon>
    </lineage>
</organism>
<evidence type="ECO:0000256" key="8">
    <source>
        <dbReference type="ARBA" id="ARBA00022917"/>
    </source>
</evidence>
<feature type="domain" description="Arginyl tRNA synthetase N-terminal" evidence="14">
    <location>
        <begin position="5"/>
        <end position="91"/>
    </location>
</feature>
<sequence>MMKKDFFAQLVLRAIDKAIENNKLGELKENNFSAICEVPKNKEFGDFAINVSSLARNAKMAPPLIAQNIAQYIEKQGFEINIVAGFINFKLEKEMLNDIAKEILQKEDMYAACNIGKGEKVNLEYVSANPTGPFHIGHGRWAALGSALANIMNYCGYSVYQEFYINDAGNQINKLARSLELRVKELKGEKVEWEEDLYPGEYLIDCAKRYIASGEKESYGDFAKADMLRLQKELLEKFRTHFDCFFSELSLYKNNEVENCIEELKKKGKLYEKDGAVWFKSSDYTDTQDRVLKKSDGTNTYLTADIAYHKNKLERGFTRLINIWGADHHGYIARMKAAIDALGYDSSCLEVLLGQLVNIIQNGEQMRMGKRKKMVTLDELVEEVGVDATRFWMLMRSSDTTIDFDIDLAKSQSDKNPVFYVQYAHARACSILRKATEKRIDIENKTELEALFSEKEIEEISTNPDIKGLFDDSCDEQSREAARALILKLEESKSIVEAAARLRAPYLLCKYSMELATAFHHFYNFSRVLTDDKEISKKRLALVKCFRIILSKTLDLLGVEAPQKM</sequence>
<evidence type="ECO:0000256" key="1">
    <source>
        <dbReference type="ARBA" id="ARBA00004496"/>
    </source>
</evidence>
<keyword evidence="6 11" id="KW-0547">Nucleotide-binding</keyword>
<dbReference type="Pfam" id="PF00750">
    <property type="entry name" value="tRNA-synt_1d"/>
    <property type="match status" value="1"/>
</dbReference>
<dbReference type="FunFam" id="3.40.50.620:FF:000062">
    <property type="entry name" value="Arginine--tRNA ligase"/>
    <property type="match status" value="1"/>
</dbReference>
<keyword evidence="7 11" id="KW-0067">ATP-binding</keyword>